<proteinExistence type="predicted"/>
<dbReference type="Proteomes" id="UP000018348">
    <property type="component" value="Unassembled WGS sequence"/>
</dbReference>
<gene>
    <name evidence="1" type="ORF">CWATWH8502_3224</name>
</gene>
<evidence type="ECO:0000313" key="2">
    <source>
        <dbReference type="Proteomes" id="UP000018348"/>
    </source>
</evidence>
<organism evidence="1 2">
    <name type="scientific">Crocosphaera watsonii WH 8502</name>
    <dbReference type="NCBI Taxonomy" id="423474"/>
    <lineage>
        <taxon>Bacteria</taxon>
        <taxon>Bacillati</taxon>
        <taxon>Cyanobacteriota</taxon>
        <taxon>Cyanophyceae</taxon>
        <taxon>Oscillatoriophycideae</taxon>
        <taxon>Chroococcales</taxon>
        <taxon>Aphanothecaceae</taxon>
        <taxon>Crocosphaera</taxon>
    </lineage>
</organism>
<dbReference type="EMBL" id="CAQK01000445">
    <property type="protein sequence ID" value="CCQ51287.1"/>
    <property type="molecule type" value="Genomic_DNA"/>
</dbReference>
<protein>
    <submittedName>
        <fullName evidence="1">Uncharacterized protein</fullName>
    </submittedName>
</protein>
<comment type="caution">
    <text evidence="1">The sequence shown here is derived from an EMBL/GenBank/DDBJ whole genome shotgun (WGS) entry which is preliminary data.</text>
</comment>
<accession>T2IEP3</accession>
<sequence length="45" mass="5310">MNNSRFCLPRQTINFQILIEKQKKVNFPQEKQKGELSSSQENSIQ</sequence>
<evidence type="ECO:0000313" key="1">
    <source>
        <dbReference type="EMBL" id="CCQ51287.1"/>
    </source>
</evidence>
<name>T2IEP3_CROWT</name>
<reference evidence="1 2" key="2">
    <citation type="submission" date="2013-09" db="EMBL/GenBank/DDBJ databases">
        <title>Whole genome comparison of six Crocosphaera watsonii strains with differing phenotypes.</title>
        <authorList>
            <person name="Bench S.R."/>
            <person name="Heller P."/>
            <person name="Frank I."/>
            <person name="Arciniega M."/>
            <person name="Shilova I.N."/>
            <person name="Zehr J.P."/>
        </authorList>
    </citation>
    <scope>NUCLEOTIDE SEQUENCE [LARGE SCALE GENOMIC DNA]</scope>
    <source>
        <strain evidence="1 2">WH 8502</strain>
    </source>
</reference>
<reference evidence="1 2" key="1">
    <citation type="submission" date="2013-01" db="EMBL/GenBank/DDBJ databases">
        <authorList>
            <person name="Bench S."/>
        </authorList>
    </citation>
    <scope>NUCLEOTIDE SEQUENCE [LARGE SCALE GENOMIC DNA]</scope>
    <source>
        <strain evidence="1 2">WH 8502</strain>
    </source>
</reference>
<dbReference type="AlphaFoldDB" id="T2IEP3"/>